<organism evidence="1 2">
    <name type="scientific">Planktothrix mougeotii LEGE 06226</name>
    <dbReference type="NCBI Taxonomy" id="1828728"/>
    <lineage>
        <taxon>Bacteria</taxon>
        <taxon>Bacillati</taxon>
        <taxon>Cyanobacteriota</taxon>
        <taxon>Cyanophyceae</taxon>
        <taxon>Oscillatoriophycideae</taxon>
        <taxon>Oscillatoriales</taxon>
        <taxon>Microcoleaceae</taxon>
        <taxon>Planktothrix</taxon>
    </lineage>
</organism>
<keyword evidence="2" id="KW-1185">Reference proteome</keyword>
<protein>
    <submittedName>
        <fullName evidence="1">Uncharacterized protein</fullName>
    </submittedName>
</protein>
<evidence type="ECO:0000313" key="2">
    <source>
        <dbReference type="Proteomes" id="UP000640725"/>
    </source>
</evidence>
<dbReference type="RefSeq" id="WP_193869555.1">
    <property type="nucleotide sequence ID" value="NZ_JADEWU010000024.1"/>
</dbReference>
<proteinExistence type="predicted"/>
<dbReference type="Proteomes" id="UP000640725">
    <property type="component" value="Unassembled WGS sequence"/>
</dbReference>
<accession>A0ABR9UC35</accession>
<name>A0ABR9UC35_9CYAN</name>
<reference evidence="1 2" key="1">
    <citation type="submission" date="2020-10" db="EMBL/GenBank/DDBJ databases">
        <authorList>
            <person name="Castelo-Branco R."/>
            <person name="Eusebio N."/>
            <person name="Adriana R."/>
            <person name="Vieira A."/>
            <person name="Brugerolle De Fraissinette N."/>
            <person name="Rezende De Castro R."/>
            <person name="Schneider M.P."/>
            <person name="Vasconcelos V."/>
            <person name="Leao P.N."/>
        </authorList>
    </citation>
    <scope>NUCLEOTIDE SEQUENCE [LARGE SCALE GENOMIC DNA]</scope>
    <source>
        <strain evidence="1 2">LEGE 06226</strain>
    </source>
</reference>
<dbReference type="EMBL" id="JADEWU010000024">
    <property type="protein sequence ID" value="MBE9144033.1"/>
    <property type="molecule type" value="Genomic_DNA"/>
</dbReference>
<gene>
    <name evidence="1" type="ORF">IQ236_12470</name>
</gene>
<sequence length="83" mass="9588">MFATHGLFVGQKQQQNYHHLIHDLLTCPEGEEINLLKAHQDLWNKELLGLMGLYADLAIENDRQNNGNFLNYFANLIEPQINP</sequence>
<evidence type="ECO:0000313" key="1">
    <source>
        <dbReference type="EMBL" id="MBE9144033.1"/>
    </source>
</evidence>
<comment type="caution">
    <text evidence="1">The sequence shown here is derived from an EMBL/GenBank/DDBJ whole genome shotgun (WGS) entry which is preliminary data.</text>
</comment>